<dbReference type="RefSeq" id="WP_144349765.1">
    <property type="nucleotide sequence ID" value="NZ_CP036259.1"/>
</dbReference>
<dbReference type="KEGG" id="sted:SPTER_15130"/>
<dbReference type="AlphaFoldDB" id="A0A517DS60"/>
<keyword evidence="2" id="KW-1185">Reference proteome</keyword>
<dbReference type="EMBL" id="CP036259">
    <property type="protein sequence ID" value="QDR80195.1"/>
    <property type="molecule type" value="Genomic_DNA"/>
</dbReference>
<sequence length="150" mass="17128">MSEQLLKQIISQLDKMDSRLDRIETDVSEIKPDVSNLEGQMLETNQIVKAVRHNTEFISAEVNGLKVTTANLEAVKRTEKMLTIMNAKVATKDDVAELRTHVIDEIDAIRTELKENISQIETNIRDDMKSLFEIAGEHEVKIRTLTRRPV</sequence>
<gene>
    <name evidence="1" type="ORF">SPTER_15130</name>
</gene>
<protein>
    <submittedName>
        <fullName evidence="1">Uncharacterized protein</fullName>
    </submittedName>
</protein>
<accession>A0A517DS60</accession>
<evidence type="ECO:0000313" key="1">
    <source>
        <dbReference type="EMBL" id="QDR80195.1"/>
    </source>
</evidence>
<evidence type="ECO:0000313" key="2">
    <source>
        <dbReference type="Proteomes" id="UP000320776"/>
    </source>
</evidence>
<organism evidence="1 2">
    <name type="scientific">Sporomusa termitida</name>
    <dbReference type="NCBI Taxonomy" id="2377"/>
    <lineage>
        <taxon>Bacteria</taxon>
        <taxon>Bacillati</taxon>
        <taxon>Bacillota</taxon>
        <taxon>Negativicutes</taxon>
        <taxon>Selenomonadales</taxon>
        <taxon>Sporomusaceae</taxon>
        <taxon>Sporomusa</taxon>
    </lineage>
</organism>
<name>A0A517DS60_9FIRM</name>
<proteinExistence type="predicted"/>
<dbReference type="OrthoDB" id="2872613at2"/>
<dbReference type="Proteomes" id="UP000320776">
    <property type="component" value="Chromosome"/>
</dbReference>
<reference evidence="1 2" key="1">
    <citation type="submission" date="2019-02" db="EMBL/GenBank/DDBJ databases">
        <title>Closed genome of Sporomusa termitida DSM 4440.</title>
        <authorList>
            <person name="Poehlein A."/>
            <person name="Daniel R."/>
        </authorList>
    </citation>
    <scope>NUCLEOTIDE SEQUENCE [LARGE SCALE GENOMIC DNA]</scope>
    <source>
        <strain evidence="1 2">DSM 4440</strain>
    </source>
</reference>